<evidence type="ECO:0000256" key="1">
    <source>
        <dbReference type="SAM" id="SignalP"/>
    </source>
</evidence>
<dbReference type="AlphaFoldDB" id="A0A6J2JUG4"/>
<dbReference type="Gene3D" id="2.20.100.10">
    <property type="entry name" value="Thrombospondin type-1 (TSP1) repeat"/>
    <property type="match status" value="1"/>
</dbReference>
<dbReference type="InterPro" id="IPR036383">
    <property type="entry name" value="TSP1_rpt_sf"/>
</dbReference>
<evidence type="ECO:0000313" key="3">
    <source>
        <dbReference type="RefSeq" id="XP_028032933.1"/>
    </source>
</evidence>
<dbReference type="KEGG" id="bman:114245126"/>
<proteinExistence type="predicted"/>
<feature type="chain" id="PRO_5026666375" evidence="1">
    <location>
        <begin position="23"/>
        <end position="153"/>
    </location>
</feature>
<dbReference type="SUPFAM" id="SSF82895">
    <property type="entry name" value="TSP-1 type 1 repeat"/>
    <property type="match status" value="1"/>
</dbReference>
<name>A0A6J2JUG4_BOMMA</name>
<dbReference type="OrthoDB" id="5989160at2759"/>
<dbReference type="SMART" id="SM00209">
    <property type="entry name" value="TSP1"/>
    <property type="match status" value="1"/>
</dbReference>
<feature type="signal peptide" evidence="1">
    <location>
        <begin position="1"/>
        <end position="22"/>
    </location>
</feature>
<protein>
    <submittedName>
        <fullName evidence="3">Uncharacterized protein LOC114245126</fullName>
    </submittedName>
</protein>
<organism evidence="2 3">
    <name type="scientific">Bombyx mandarina</name>
    <name type="common">Wild silk moth</name>
    <name type="synonym">Wild silkworm</name>
    <dbReference type="NCBI Taxonomy" id="7092"/>
    <lineage>
        <taxon>Eukaryota</taxon>
        <taxon>Metazoa</taxon>
        <taxon>Ecdysozoa</taxon>
        <taxon>Arthropoda</taxon>
        <taxon>Hexapoda</taxon>
        <taxon>Insecta</taxon>
        <taxon>Pterygota</taxon>
        <taxon>Neoptera</taxon>
        <taxon>Endopterygota</taxon>
        <taxon>Lepidoptera</taxon>
        <taxon>Glossata</taxon>
        <taxon>Ditrysia</taxon>
        <taxon>Bombycoidea</taxon>
        <taxon>Bombycidae</taxon>
        <taxon>Bombycinae</taxon>
        <taxon>Bombyx</taxon>
    </lineage>
</organism>
<dbReference type="InterPro" id="IPR000884">
    <property type="entry name" value="TSP1_rpt"/>
</dbReference>
<dbReference type="PROSITE" id="PS50092">
    <property type="entry name" value="TSP1"/>
    <property type="match status" value="1"/>
</dbReference>
<reference evidence="3" key="1">
    <citation type="submission" date="2025-08" db="UniProtKB">
        <authorList>
            <consortium name="RefSeq"/>
        </authorList>
    </citation>
    <scope>IDENTIFICATION</scope>
    <source>
        <tissue evidence="3">Silk gland</tissue>
    </source>
</reference>
<keyword evidence="2" id="KW-1185">Reference proteome</keyword>
<dbReference type="RefSeq" id="XP_028032933.1">
    <property type="nucleotide sequence ID" value="XM_028177132.1"/>
</dbReference>
<dbReference type="GeneID" id="114245126"/>
<keyword evidence="1" id="KW-0732">Signal</keyword>
<sequence length="153" mass="17488">MFVIKISLSIIYSLQLCSTIDADEFKTKDTILKLNPVELLDLVLEEQLSAHGRTKPIIDVNDMGCTEYDRDDIIEGTDFIEHANKDEERLKARKVWSRWSKWSGCSVSCGEGNIVRWRVCVAGRCALNEREEQLRPCTRAPCNDPIDDTHDSE</sequence>
<dbReference type="Pfam" id="PF00090">
    <property type="entry name" value="TSP_1"/>
    <property type="match status" value="1"/>
</dbReference>
<accession>A0A6J2JUG4</accession>
<evidence type="ECO:0000313" key="2">
    <source>
        <dbReference type="Proteomes" id="UP000504629"/>
    </source>
</evidence>
<dbReference type="Proteomes" id="UP000504629">
    <property type="component" value="Unplaced"/>
</dbReference>
<gene>
    <name evidence="3" type="primary">LOC114245126</name>
</gene>